<dbReference type="CDD" id="cd00586">
    <property type="entry name" value="4HBT"/>
    <property type="match status" value="1"/>
</dbReference>
<keyword evidence="7" id="KW-0275">Fatty acid biosynthesis</keyword>
<dbReference type="Gene3D" id="3.10.129.10">
    <property type="entry name" value="Hotdog Thioesterase"/>
    <property type="match status" value="1"/>
</dbReference>
<evidence type="ECO:0000313" key="10">
    <source>
        <dbReference type="EMBL" id="MST75560.1"/>
    </source>
</evidence>
<evidence type="ECO:0000259" key="9">
    <source>
        <dbReference type="Pfam" id="PF20791"/>
    </source>
</evidence>
<keyword evidence="11" id="KW-1185">Reference proteome</keyword>
<dbReference type="RefSeq" id="WP_154430528.1">
    <property type="nucleotide sequence ID" value="NZ_VUNI01000021.1"/>
</dbReference>
<dbReference type="InterPro" id="IPR002864">
    <property type="entry name" value="Acyl-ACP_thioesterase_NHD"/>
</dbReference>
<dbReference type="InterPro" id="IPR045023">
    <property type="entry name" value="FATA/B"/>
</dbReference>
<dbReference type="Proteomes" id="UP000474024">
    <property type="component" value="Unassembled WGS sequence"/>
</dbReference>
<dbReference type="Pfam" id="PF01643">
    <property type="entry name" value="Acyl-ACP_TE"/>
    <property type="match status" value="1"/>
</dbReference>
<dbReference type="EMBL" id="VUNI01000021">
    <property type="protein sequence ID" value="MST75560.1"/>
    <property type="molecule type" value="Genomic_DNA"/>
</dbReference>
<dbReference type="PANTHER" id="PTHR31727">
    <property type="entry name" value="OLEOYL-ACYL CARRIER PROTEIN THIOESTERASE 1, CHLOROPLASTIC"/>
    <property type="match status" value="1"/>
</dbReference>
<keyword evidence="5" id="KW-0809">Transit peptide</keyword>
<reference evidence="10 11" key="1">
    <citation type="submission" date="2019-08" db="EMBL/GenBank/DDBJ databases">
        <title>In-depth cultivation of the pig gut microbiome towards novel bacterial diversity and tailored functional studies.</title>
        <authorList>
            <person name="Wylensek D."/>
            <person name="Hitch T.C.A."/>
            <person name="Clavel T."/>
        </authorList>
    </citation>
    <scope>NUCLEOTIDE SEQUENCE [LARGE SCALE GENOMIC DNA]</scope>
    <source>
        <strain evidence="10 11">MUC/MUC-530-WT-4D</strain>
    </source>
</reference>
<feature type="domain" description="Acyl-ACP thioesterase-like C-terminal" evidence="9">
    <location>
        <begin position="152"/>
        <end position="206"/>
    </location>
</feature>
<evidence type="ECO:0000313" key="11">
    <source>
        <dbReference type="Proteomes" id="UP000474024"/>
    </source>
</evidence>
<keyword evidence="2" id="KW-0444">Lipid biosynthesis</keyword>
<evidence type="ECO:0000256" key="2">
    <source>
        <dbReference type="ARBA" id="ARBA00022516"/>
    </source>
</evidence>
<keyword evidence="4" id="KW-0276">Fatty acid metabolism</keyword>
<protein>
    <submittedName>
        <fullName evidence="10">Acyl-ACP thioesterase</fullName>
    </submittedName>
</protein>
<accession>A0A6L5YSY5</accession>
<feature type="domain" description="Acyl-ACP thioesterase N-terminal hotdog" evidence="8">
    <location>
        <begin position="2"/>
        <end position="129"/>
    </location>
</feature>
<evidence type="ECO:0000256" key="7">
    <source>
        <dbReference type="ARBA" id="ARBA00023160"/>
    </source>
</evidence>
<keyword evidence="3" id="KW-0378">Hydrolase</keyword>
<evidence type="ECO:0000256" key="3">
    <source>
        <dbReference type="ARBA" id="ARBA00022801"/>
    </source>
</evidence>
<dbReference type="PANTHER" id="PTHR31727:SF6">
    <property type="entry name" value="OLEOYL-ACYL CARRIER PROTEIN THIOESTERASE 1, CHLOROPLASTIC"/>
    <property type="match status" value="1"/>
</dbReference>
<proteinExistence type="inferred from homology"/>
<evidence type="ECO:0000256" key="4">
    <source>
        <dbReference type="ARBA" id="ARBA00022832"/>
    </source>
</evidence>
<keyword evidence="6" id="KW-0443">Lipid metabolism</keyword>
<comment type="similarity">
    <text evidence="1">Belongs to the acyl-ACP thioesterase family.</text>
</comment>
<name>A0A6L5YSY5_9FIRM</name>
<sequence length="239" mass="28022">MVYEMNGNVRYSEVDAKGQMTWLALLSYFQDCSVFQSEHLNMGVRYLAEHHMAWVLSSWQVRVDEMPYLADEIHVQTWAYDFKGFYGYRNFALNNAEGKRLACANSIWVLVDTESGRPLRVPQDMGDTYGMDEPLELSCTERKIRVPENYEEKEPVRVQKYFIDTNHHMNNEKYVMIAQEFVPEHFQIEEIRVEYKKAAVLDDVLYPRVTIEDHEVVTVLAEENGKPYAIVKFLGRKEG</sequence>
<dbReference type="InterPro" id="IPR029069">
    <property type="entry name" value="HotDog_dom_sf"/>
</dbReference>
<evidence type="ECO:0000256" key="1">
    <source>
        <dbReference type="ARBA" id="ARBA00006500"/>
    </source>
</evidence>
<dbReference type="Pfam" id="PF20791">
    <property type="entry name" value="Acyl-ACP_TE_C"/>
    <property type="match status" value="1"/>
</dbReference>
<dbReference type="SUPFAM" id="SSF54637">
    <property type="entry name" value="Thioesterase/thiol ester dehydrase-isomerase"/>
    <property type="match status" value="2"/>
</dbReference>
<comment type="caution">
    <text evidence="10">The sequence shown here is derived from an EMBL/GenBank/DDBJ whole genome shotgun (WGS) entry which is preliminary data.</text>
</comment>
<gene>
    <name evidence="10" type="ORF">FYJ75_11120</name>
</gene>
<dbReference type="InterPro" id="IPR049427">
    <property type="entry name" value="Acyl-ACP_TE_C"/>
</dbReference>
<evidence type="ECO:0000259" key="8">
    <source>
        <dbReference type="Pfam" id="PF01643"/>
    </source>
</evidence>
<evidence type="ECO:0000256" key="6">
    <source>
        <dbReference type="ARBA" id="ARBA00023098"/>
    </source>
</evidence>
<dbReference type="GO" id="GO:0000036">
    <property type="term" value="F:acyl carrier activity"/>
    <property type="evidence" value="ECO:0007669"/>
    <property type="project" value="TreeGrafter"/>
</dbReference>
<dbReference type="GO" id="GO:0016297">
    <property type="term" value="F:fatty acyl-[ACP] hydrolase activity"/>
    <property type="evidence" value="ECO:0007669"/>
    <property type="project" value="InterPro"/>
</dbReference>
<dbReference type="AlphaFoldDB" id="A0A6L5YSY5"/>
<evidence type="ECO:0000256" key="5">
    <source>
        <dbReference type="ARBA" id="ARBA00022946"/>
    </source>
</evidence>
<organism evidence="10 11">
    <name type="scientific">Roseburia porci</name>
    <dbReference type="NCBI Taxonomy" id="2605790"/>
    <lineage>
        <taxon>Bacteria</taxon>
        <taxon>Bacillati</taxon>
        <taxon>Bacillota</taxon>
        <taxon>Clostridia</taxon>
        <taxon>Lachnospirales</taxon>
        <taxon>Lachnospiraceae</taxon>
        <taxon>Roseburia</taxon>
    </lineage>
</organism>